<dbReference type="GO" id="GO:0008770">
    <property type="term" value="F:[acyl-carrier-protein] phosphodiesterase activity"/>
    <property type="evidence" value="ECO:0007669"/>
    <property type="project" value="UniProtKB-EC"/>
</dbReference>
<dbReference type="EC" id="3.1.4.14" evidence="5"/>
<dbReference type="EMBL" id="CP014226">
    <property type="protein sequence ID" value="AMD01169.1"/>
    <property type="molecule type" value="Genomic_DNA"/>
</dbReference>
<dbReference type="OrthoDB" id="8442777at2"/>
<keyword evidence="4" id="KW-0276">Fatty acid metabolism</keyword>
<proteinExistence type="predicted"/>
<keyword evidence="6" id="KW-1185">Reference proteome</keyword>
<keyword evidence="3" id="KW-0443">Lipid metabolism</keyword>
<gene>
    <name evidence="5" type="primary">acpH</name>
    <name evidence="5" type="ORF">LOKO_02104</name>
</gene>
<evidence type="ECO:0000256" key="2">
    <source>
        <dbReference type="ARBA" id="ARBA00022801"/>
    </source>
</evidence>
<dbReference type="Proteomes" id="UP000063387">
    <property type="component" value="Chromosome"/>
</dbReference>
<dbReference type="GO" id="GO:0006633">
    <property type="term" value="P:fatty acid biosynthetic process"/>
    <property type="evidence" value="ECO:0007669"/>
    <property type="project" value="UniProtKB-KW"/>
</dbReference>
<dbReference type="RefSeq" id="WP_066448608.1">
    <property type="nucleotide sequence ID" value="NZ_CP014226.1"/>
</dbReference>
<evidence type="ECO:0000256" key="4">
    <source>
        <dbReference type="ARBA" id="ARBA00023160"/>
    </source>
</evidence>
<reference evidence="5 6" key="2">
    <citation type="submission" date="2016-02" db="EMBL/GenBank/DDBJ databases">
        <authorList>
            <person name="Wen L."/>
            <person name="He K."/>
            <person name="Yang H."/>
        </authorList>
    </citation>
    <scope>NUCLEOTIDE SEQUENCE [LARGE SCALE GENOMIC DNA]</scope>
    <source>
        <strain evidence="5 6">AGD 8-3</strain>
    </source>
</reference>
<dbReference type="KEGG" id="hco:LOKO_02104"/>
<evidence type="ECO:0000313" key="6">
    <source>
        <dbReference type="Proteomes" id="UP000063387"/>
    </source>
</evidence>
<reference evidence="5 6" key="1">
    <citation type="journal article" date="2016" name="Genome Announc.">
        <title>Draft Genome Sequence of 'Halomonas chromatireducens' Strain AGD 8-3, a Haloalkaliphilic Chromate- and Selenite-Reducing Gammaproteobacterium.</title>
        <authorList>
            <person name="Sharko F.S."/>
            <person name="Shapovalova A.A."/>
            <person name="Tsygankova S.V."/>
            <person name="Komova A.V."/>
            <person name="Boulygina E.S."/>
            <person name="Teslyuk A.B."/>
            <person name="Gotovtsev P.M."/>
            <person name="Namsaraev Z.B."/>
            <person name="Khijniak T.V."/>
            <person name="Nedoluzhko A.V."/>
            <person name="Vasilov R.G."/>
        </authorList>
    </citation>
    <scope>NUCLEOTIDE SEQUENCE [LARGE SCALE GENOMIC DNA]</scope>
    <source>
        <strain evidence="5 6">AGD 8-3</strain>
    </source>
</reference>
<dbReference type="Pfam" id="PF04336">
    <property type="entry name" value="ACP_PD"/>
    <property type="match status" value="1"/>
</dbReference>
<dbReference type="InterPro" id="IPR007431">
    <property type="entry name" value="ACP_PD"/>
</dbReference>
<dbReference type="STRING" id="507626.LOKO_02104"/>
<dbReference type="PATRIC" id="fig|507626.3.peg.2098"/>
<sequence length="198" mass="22545">MNFLAHAWLARGGSDEFLYGNLIADGVKGSDLSAWSVEVASGIRHHRRVDAFVDGHPVIHSARSRAPQTLRRYTGIALDLMWDHFVARQLQLDVVESRLVLRCYHLLEQRPAPARLALMMPVLVEQDWLHRYVDFDFTCRAVRGIGQRLSGPNRLAELVPWLEADYAGLERDFQRLWPAVNDELEVTDTGKGSSFNRP</sequence>
<dbReference type="PANTHER" id="PTHR38764">
    <property type="entry name" value="ACYL CARRIER PROTEIN PHOSPHODIESTERASE"/>
    <property type="match status" value="1"/>
</dbReference>
<evidence type="ECO:0000313" key="5">
    <source>
        <dbReference type="EMBL" id="AMD01169.1"/>
    </source>
</evidence>
<keyword evidence="1" id="KW-0444">Lipid biosynthesis</keyword>
<dbReference type="PANTHER" id="PTHR38764:SF1">
    <property type="entry name" value="ACYL CARRIER PROTEIN PHOSPHODIESTERASE"/>
    <property type="match status" value="1"/>
</dbReference>
<keyword evidence="4" id="KW-0275">Fatty acid biosynthesis</keyword>
<protein>
    <submittedName>
        <fullName evidence="5">Acyl carrier protein phosphodiesterase</fullName>
        <ecNumber evidence="5">3.1.4.14</ecNumber>
    </submittedName>
</protein>
<keyword evidence="2 5" id="KW-0378">Hydrolase</keyword>
<evidence type="ECO:0000256" key="1">
    <source>
        <dbReference type="ARBA" id="ARBA00022516"/>
    </source>
</evidence>
<accession>A0A0X8HEL5</accession>
<name>A0A0X8HEL5_9GAMM</name>
<evidence type="ECO:0000256" key="3">
    <source>
        <dbReference type="ARBA" id="ARBA00023098"/>
    </source>
</evidence>
<organism evidence="5 6">
    <name type="scientific">Halomonas chromatireducens</name>
    <dbReference type="NCBI Taxonomy" id="507626"/>
    <lineage>
        <taxon>Bacteria</taxon>
        <taxon>Pseudomonadati</taxon>
        <taxon>Pseudomonadota</taxon>
        <taxon>Gammaproteobacteria</taxon>
        <taxon>Oceanospirillales</taxon>
        <taxon>Halomonadaceae</taxon>
        <taxon>Halomonas</taxon>
    </lineage>
</organism>
<dbReference type="AlphaFoldDB" id="A0A0X8HEL5"/>